<evidence type="ECO:0000256" key="1">
    <source>
        <dbReference type="SAM" id="Phobius"/>
    </source>
</evidence>
<keyword evidence="1" id="KW-0812">Transmembrane</keyword>
<dbReference type="GO" id="GO:0102096">
    <property type="term" value="F:decaprenyl-N-acetyl-alpha-D-glucosaminyl-pyrophosphate:dTDP-alpha-L-rhamnose rhamnosyltransferase activity"/>
    <property type="evidence" value="ECO:0007669"/>
    <property type="project" value="UniProtKB-EC"/>
</dbReference>
<dbReference type="RefSeq" id="WP_286019447.1">
    <property type="nucleotide sequence ID" value="NZ_FMSV02000529.1"/>
</dbReference>
<proteinExistence type="predicted"/>
<protein>
    <submittedName>
        <fullName evidence="3">N-acetylglucosaminyl-diphospho-decaprenol L-rhamnosyltransferase</fullName>
        <ecNumber evidence="3">2.4.1.289</ecNumber>
    </submittedName>
</protein>
<keyword evidence="4" id="KW-1185">Reference proteome</keyword>
<dbReference type="Gene3D" id="3.90.550.10">
    <property type="entry name" value="Spore Coat Polysaccharide Biosynthesis Protein SpsA, Chain A"/>
    <property type="match status" value="1"/>
</dbReference>
<keyword evidence="1" id="KW-1133">Transmembrane helix</keyword>
<name>A0A1H6FDA6_9GAMM</name>
<dbReference type="EMBL" id="FMSV02000529">
    <property type="protein sequence ID" value="SEH07381.1"/>
    <property type="molecule type" value="Genomic_DNA"/>
</dbReference>
<dbReference type="Pfam" id="PF00535">
    <property type="entry name" value="Glycos_transf_2"/>
    <property type="match status" value="1"/>
</dbReference>
<feature type="domain" description="Glycosyltransferase 2-like" evidence="2">
    <location>
        <begin position="18"/>
        <end position="169"/>
    </location>
</feature>
<organism evidence="3 4">
    <name type="scientific">Candidatus Venteria ishoeyi</name>
    <dbReference type="NCBI Taxonomy" id="1899563"/>
    <lineage>
        <taxon>Bacteria</taxon>
        <taxon>Pseudomonadati</taxon>
        <taxon>Pseudomonadota</taxon>
        <taxon>Gammaproteobacteria</taxon>
        <taxon>Thiotrichales</taxon>
        <taxon>Thiotrichaceae</taxon>
        <taxon>Venteria</taxon>
    </lineage>
</organism>
<dbReference type="InterPro" id="IPR029044">
    <property type="entry name" value="Nucleotide-diphossugar_trans"/>
</dbReference>
<reference evidence="3 4" key="1">
    <citation type="submission" date="2016-10" db="EMBL/GenBank/DDBJ databases">
        <authorList>
            <person name="de Groot N.N."/>
        </authorList>
    </citation>
    <scope>NUCLEOTIDE SEQUENCE [LARGE SCALE GENOMIC DNA]</scope>
    <source>
        <strain evidence="3">MBHS1</strain>
    </source>
</reference>
<dbReference type="EC" id="2.4.1.289" evidence="3"/>
<keyword evidence="3" id="KW-0808">Transferase</keyword>
<sequence>MWLAKQLGTDIMQKADISIIIVNYNAGSTLLNCVQHVLQAQGQAQVFVVDNASEDDSITILKKAYPNHARLHIRVQTENLGFAAASNSVLNEIDSDYVLFLNPDCMIQNDTLVRCLSEMEKQPQAGMAGVLVKNTDGSEQRSCRRDIPTPGKALVRVFHLHRLFPNHARWSNFEHSERPLPEKPVFLEGISGAFMLVRSTALEQVGAMDERYFLHCEDLDWFIRFQQAGWKILFIPDISVEHSQGICSQKTPLRISWYKHRGMVRYYQKFFQQAYPRPLLWAVIAAVWVRFALLSVRNVFMR</sequence>
<dbReference type="Proteomes" id="UP000236724">
    <property type="component" value="Unassembled WGS sequence"/>
</dbReference>
<gene>
    <name evidence="3" type="primary">wbbL_3</name>
    <name evidence="3" type="ORF">MBHS_03256</name>
</gene>
<feature type="transmembrane region" description="Helical" evidence="1">
    <location>
        <begin position="279"/>
        <end position="300"/>
    </location>
</feature>
<keyword evidence="3" id="KW-0328">Glycosyltransferase</keyword>
<dbReference type="SUPFAM" id="SSF53448">
    <property type="entry name" value="Nucleotide-diphospho-sugar transferases"/>
    <property type="match status" value="1"/>
</dbReference>
<dbReference type="AlphaFoldDB" id="A0A1H6FDA6"/>
<dbReference type="CDD" id="cd04186">
    <property type="entry name" value="GT_2_like_c"/>
    <property type="match status" value="1"/>
</dbReference>
<dbReference type="PANTHER" id="PTHR43179:SF7">
    <property type="entry name" value="RHAMNOSYLTRANSFERASE WBBL"/>
    <property type="match status" value="1"/>
</dbReference>
<evidence type="ECO:0000259" key="2">
    <source>
        <dbReference type="Pfam" id="PF00535"/>
    </source>
</evidence>
<evidence type="ECO:0000313" key="3">
    <source>
        <dbReference type="EMBL" id="SEH07381.1"/>
    </source>
</evidence>
<accession>A0A1H6FDA6</accession>
<dbReference type="InterPro" id="IPR001173">
    <property type="entry name" value="Glyco_trans_2-like"/>
</dbReference>
<dbReference type="PANTHER" id="PTHR43179">
    <property type="entry name" value="RHAMNOSYLTRANSFERASE WBBL"/>
    <property type="match status" value="1"/>
</dbReference>
<evidence type="ECO:0000313" key="4">
    <source>
        <dbReference type="Proteomes" id="UP000236724"/>
    </source>
</evidence>
<keyword evidence="1" id="KW-0472">Membrane</keyword>